<reference evidence="4" key="2">
    <citation type="journal article" date="2007" name="Science">
        <title>Draft genome sequence of the sexually transmitted pathogen Trichomonas vaginalis.</title>
        <authorList>
            <person name="Carlton J.M."/>
            <person name="Hirt R.P."/>
            <person name="Silva J.C."/>
            <person name="Delcher A.L."/>
            <person name="Schatz M."/>
            <person name="Zhao Q."/>
            <person name="Wortman J.R."/>
            <person name="Bidwell S.L."/>
            <person name="Alsmark U.C.M."/>
            <person name="Besteiro S."/>
            <person name="Sicheritz-Ponten T."/>
            <person name="Noel C.J."/>
            <person name="Dacks J.B."/>
            <person name="Foster P.G."/>
            <person name="Simillion C."/>
            <person name="Van de Peer Y."/>
            <person name="Miranda-Saavedra D."/>
            <person name="Barton G.J."/>
            <person name="Westrop G.D."/>
            <person name="Mueller S."/>
            <person name="Dessi D."/>
            <person name="Fiori P.L."/>
            <person name="Ren Q."/>
            <person name="Paulsen I."/>
            <person name="Zhang H."/>
            <person name="Bastida-Corcuera F.D."/>
            <person name="Simoes-Barbosa A."/>
            <person name="Brown M.T."/>
            <person name="Hayes R.D."/>
            <person name="Mukherjee M."/>
            <person name="Okumura C.Y."/>
            <person name="Schneider R."/>
            <person name="Smith A.J."/>
            <person name="Vanacova S."/>
            <person name="Villalvazo M."/>
            <person name="Haas B.J."/>
            <person name="Pertea M."/>
            <person name="Feldblyum T.V."/>
            <person name="Utterback T.R."/>
            <person name="Shu C.L."/>
            <person name="Osoegawa K."/>
            <person name="de Jong P.J."/>
            <person name="Hrdy I."/>
            <person name="Horvathova L."/>
            <person name="Zubacova Z."/>
            <person name="Dolezal P."/>
            <person name="Malik S.B."/>
            <person name="Logsdon J.M. Jr."/>
            <person name="Henze K."/>
            <person name="Gupta A."/>
            <person name="Wang C.C."/>
            <person name="Dunne R.L."/>
            <person name="Upcroft J.A."/>
            <person name="Upcroft P."/>
            <person name="White O."/>
            <person name="Salzberg S.L."/>
            <person name="Tang P."/>
            <person name="Chiu C.-H."/>
            <person name="Lee Y.-S."/>
            <person name="Embley T.M."/>
            <person name="Coombs G.H."/>
            <person name="Mottram J.C."/>
            <person name="Tachezy J."/>
            <person name="Fraser-Liggett C.M."/>
            <person name="Johnson P.J."/>
        </authorList>
    </citation>
    <scope>NUCLEOTIDE SEQUENCE [LARGE SCALE GENOMIC DNA]</scope>
    <source>
        <strain evidence="4">G3</strain>
    </source>
</reference>
<dbReference type="GO" id="GO:0042393">
    <property type="term" value="F:histone binding"/>
    <property type="evidence" value="ECO:0000318"/>
    <property type="project" value="GO_Central"/>
</dbReference>
<keyword evidence="1 2" id="KW-0539">Nucleus</keyword>
<dbReference type="FunCoup" id="A2F7U7">
    <property type="interactions" value="403"/>
</dbReference>
<evidence type="ECO:0000313" key="4">
    <source>
        <dbReference type="EMBL" id="EAX99026.1"/>
    </source>
</evidence>
<keyword evidence="5" id="KW-1185">Reference proteome</keyword>
<dbReference type="KEGG" id="tva:4756829"/>
<dbReference type="Proteomes" id="UP000001542">
    <property type="component" value="Unassembled WGS sequence"/>
</dbReference>
<evidence type="ECO:0000313" key="5">
    <source>
        <dbReference type="Proteomes" id="UP000001542"/>
    </source>
</evidence>
<dbReference type="InterPro" id="IPR055129">
    <property type="entry name" value="YEATS_dom"/>
</dbReference>
<dbReference type="STRING" id="5722.A2F7U7"/>
<dbReference type="EMBL" id="DS113653">
    <property type="protein sequence ID" value="EAX99026.1"/>
    <property type="molecule type" value="Genomic_DNA"/>
</dbReference>
<gene>
    <name evidence="4" type="ORF">TVAG_008740</name>
</gene>
<dbReference type="eggNOG" id="KOG3149">
    <property type="taxonomic scope" value="Eukaryota"/>
</dbReference>
<sequence length="224" mass="26542">MSDKDLIIEKELIYGHLAKRLPKQTDDKTHHLEIFLYSPNGEDLTRWIDKVTFHLHHTFERPERIMTHEPYRVAEDCWGEFEANIEIAPKNAIPLNLVHFITFPPPTSRKPCIIERKRVKIVFRNPSLLLYEGLSSAPFAWNKVKRLKRHNTEQDAEIIDRPPNDPFLEKKWMEQLVRDKSKQMRDEISELAIKQREQRNRIMNLIAKIEVFDPDLADAAKLFV</sequence>
<evidence type="ECO:0000256" key="2">
    <source>
        <dbReference type="PROSITE-ProRule" id="PRU00376"/>
    </source>
</evidence>
<dbReference type="OrthoDB" id="16041at2759"/>
<dbReference type="PANTHER" id="PTHR47573">
    <property type="entry name" value="PROTEIN AF-9 HOMOLOG"/>
    <property type="match status" value="1"/>
</dbReference>
<reference evidence="4" key="1">
    <citation type="submission" date="2006-10" db="EMBL/GenBank/DDBJ databases">
        <authorList>
            <person name="Amadeo P."/>
            <person name="Zhao Q."/>
            <person name="Wortman J."/>
            <person name="Fraser-Liggett C."/>
            <person name="Carlton J."/>
        </authorList>
    </citation>
    <scope>NUCLEOTIDE SEQUENCE</scope>
    <source>
        <strain evidence="4">G3</strain>
    </source>
</reference>
<evidence type="ECO:0000259" key="3">
    <source>
        <dbReference type="PROSITE" id="PS51037"/>
    </source>
</evidence>
<name>A2F7U7_TRIV3</name>
<dbReference type="InParanoid" id="A2F7U7"/>
<dbReference type="Gene3D" id="2.60.40.1970">
    <property type="entry name" value="YEATS domain"/>
    <property type="match status" value="1"/>
</dbReference>
<dbReference type="Pfam" id="PF03366">
    <property type="entry name" value="YEATS"/>
    <property type="match status" value="1"/>
</dbReference>
<accession>A2F7U7</accession>
<dbReference type="AlphaFoldDB" id="A2F7U7"/>
<dbReference type="SMR" id="A2F7U7"/>
<dbReference type="GO" id="GO:0035267">
    <property type="term" value="C:NuA4 histone acetyltransferase complex"/>
    <property type="evidence" value="ECO:0000318"/>
    <property type="project" value="GO_Central"/>
</dbReference>
<evidence type="ECO:0000256" key="1">
    <source>
        <dbReference type="ARBA" id="ARBA00023242"/>
    </source>
</evidence>
<protein>
    <submittedName>
        <fullName evidence="4">YEATS family protein</fullName>
    </submittedName>
</protein>
<comment type="subcellular location">
    <subcellularLocation>
        <location evidence="2">Nucleus</location>
    </subcellularLocation>
</comment>
<dbReference type="GO" id="GO:0006357">
    <property type="term" value="P:regulation of transcription by RNA polymerase II"/>
    <property type="evidence" value="ECO:0000318"/>
    <property type="project" value="GO_Central"/>
</dbReference>
<dbReference type="CDD" id="cd16887">
    <property type="entry name" value="YEATS"/>
    <property type="match status" value="1"/>
</dbReference>
<dbReference type="RefSeq" id="XP_001311956.1">
    <property type="nucleotide sequence ID" value="XM_001311955.1"/>
</dbReference>
<feature type="domain" description="YEATS" evidence="3">
    <location>
        <begin position="2"/>
        <end position="137"/>
    </location>
</feature>
<dbReference type="PROSITE" id="PS51037">
    <property type="entry name" value="YEATS"/>
    <property type="match status" value="1"/>
</dbReference>
<proteinExistence type="predicted"/>
<dbReference type="GO" id="GO:0005634">
    <property type="term" value="C:nucleus"/>
    <property type="evidence" value="ECO:0000318"/>
    <property type="project" value="GO_Central"/>
</dbReference>
<dbReference type="InterPro" id="IPR005033">
    <property type="entry name" value="YEATS"/>
</dbReference>
<dbReference type="VEuPathDB" id="TrichDB:TVAG_008740"/>
<dbReference type="GO" id="GO:0006338">
    <property type="term" value="P:chromatin remodeling"/>
    <property type="evidence" value="ECO:0000318"/>
    <property type="project" value="GO_Central"/>
</dbReference>
<dbReference type="InterPro" id="IPR038704">
    <property type="entry name" value="YEAST_sf"/>
</dbReference>
<organism evidence="4 5">
    <name type="scientific">Trichomonas vaginalis (strain ATCC PRA-98 / G3)</name>
    <dbReference type="NCBI Taxonomy" id="412133"/>
    <lineage>
        <taxon>Eukaryota</taxon>
        <taxon>Metamonada</taxon>
        <taxon>Parabasalia</taxon>
        <taxon>Trichomonadida</taxon>
        <taxon>Trichomonadidae</taxon>
        <taxon>Trichomonas</taxon>
    </lineage>
</organism>
<dbReference type="PANTHER" id="PTHR47573:SF2">
    <property type="match status" value="1"/>
</dbReference>
<dbReference type="VEuPathDB" id="TrichDB:TVAGG3_0018080"/>